<dbReference type="RefSeq" id="WP_096868700.1">
    <property type="nucleotide sequence ID" value="NZ_CP010643.1"/>
</dbReference>
<feature type="region of interest" description="Disordered" evidence="1">
    <location>
        <begin position="387"/>
        <end position="408"/>
    </location>
</feature>
<evidence type="ECO:0000313" key="2">
    <source>
        <dbReference type="EMBL" id="ATG35470.1"/>
    </source>
</evidence>
<dbReference type="Proteomes" id="UP000218891">
    <property type="component" value="Chromosome"/>
</dbReference>
<dbReference type="CDD" id="cd17242">
    <property type="entry name" value="MobM_relaxase"/>
    <property type="match status" value="1"/>
</dbReference>
<dbReference type="InterPro" id="IPR001668">
    <property type="entry name" value="Mob_Pre"/>
</dbReference>
<name>A0ABM6PCH4_9RHOB</name>
<accession>A0ABM6PCH4</accession>
<evidence type="ECO:0000313" key="3">
    <source>
        <dbReference type="Proteomes" id="UP000218891"/>
    </source>
</evidence>
<dbReference type="Gene3D" id="3.30.930.30">
    <property type="match status" value="1"/>
</dbReference>
<protein>
    <submittedName>
        <fullName evidence="2">Plasmid recombination enzyme</fullName>
    </submittedName>
</protein>
<keyword evidence="3" id="KW-1185">Reference proteome</keyword>
<proteinExistence type="predicted"/>
<reference evidence="2 3" key="4">
    <citation type="journal article" date="2018" name="Environ. Microbiol. Rep.">
        <title>Phylogenetic distribution of roseobacticides in the Roseobacter group and their effect on microalgae.</title>
        <authorList>
            <person name="Sonnenschein E.C."/>
            <person name="Phippen C.B."/>
            <person name="Bentzon-Tilia M."/>
            <person name="Rasmussen S.A."/>
            <person name="Nielsen K.F."/>
            <person name="Gram L."/>
        </authorList>
    </citation>
    <scope>NUCLEOTIDE SEQUENCE [LARGE SCALE GENOMIC DNA]</scope>
    <source>
        <strain evidence="2 3">P36</strain>
    </source>
</reference>
<organism evidence="2 3">
    <name type="scientific">Phaeobacter piscinae</name>
    <dbReference type="NCBI Taxonomy" id="1580596"/>
    <lineage>
        <taxon>Bacteria</taxon>
        <taxon>Pseudomonadati</taxon>
        <taxon>Pseudomonadota</taxon>
        <taxon>Alphaproteobacteria</taxon>
        <taxon>Rhodobacterales</taxon>
        <taxon>Roseobacteraceae</taxon>
        <taxon>Phaeobacter</taxon>
    </lineage>
</organism>
<feature type="region of interest" description="Disordered" evidence="1">
    <location>
        <begin position="226"/>
        <end position="247"/>
    </location>
</feature>
<dbReference type="Pfam" id="PF01076">
    <property type="entry name" value="Mob_Pre"/>
    <property type="match status" value="1"/>
</dbReference>
<evidence type="ECO:0000256" key="1">
    <source>
        <dbReference type="SAM" id="MobiDB-lite"/>
    </source>
</evidence>
<dbReference type="EMBL" id="CP010643">
    <property type="protein sequence ID" value="ATG35470.1"/>
    <property type="molecule type" value="Genomic_DNA"/>
</dbReference>
<reference evidence="2 3" key="2">
    <citation type="journal article" date="2017" name="Genome Biol. Evol.">
        <title>Trajectories and Drivers of Genome Evolution in Surface-Associated Marine Phaeobacter.</title>
        <authorList>
            <person name="Freese H.M."/>
            <person name="Sikorski J."/>
            <person name="Bunk B."/>
            <person name="Scheuner C."/>
            <person name="Meier-Kolthoff J.P."/>
            <person name="Sproer C."/>
            <person name="Gram L."/>
            <person name="Overmann J."/>
        </authorList>
    </citation>
    <scope>NUCLEOTIDE SEQUENCE [LARGE SCALE GENOMIC DNA]</scope>
    <source>
        <strain evidence="2 3">P36</strain>
    </source>
</reference>
<sequence>MASKKHPIVLRFEGMDPSDIGGYEAHRYRKGGDLGHIDREKPKPRLLIGTDTWAEETLAEIKLMKLETFAAELADLDRRKRRKEIEKRRIEGPRDPWRASRHGPMRELILTANKEWFEQTESSDVEFSTSKEDLFEERAVAWLQEHFGEDVIHARADLDEQAYHIHAVIMPRATAKKYGTECRVLQPSTHPLIKDYEAAQDSVGEWFSEIGLARGQRHKQAIRDALNDGRKPPASPRHVRPAAWRAKQERKLAEKEAALETRKREVVEREEQAEEIIAFGEAVATGAIDEHGQPAVPPQSENAASLTPARKSSLGFAIARRAYRMAMKRLRGKAEAEAERRARAKAAKEVAEIKAADDVIVEIAQQLPGSIRAKIAKVRRKLSAQIMQLDPTTKGRSGGPLSGSNDTR</sequence>
<reference evidence="2 3" key="1">
    <citation type="journal article" date="2017" name="Front. Microbiol.">
        <title>Phaeobacter piscinae sp. nov., a species of the Roseobacter group and potential aquaculture probiont.</title>
        <authorList>
            <person name="Sonnenschein E.C."/>
            <person name="Phippen C.B.W."/>
            <person name="Nielsen K.F."/>
            <person name="Mateiu R.V."/>
            <person name="Melchiorsen J."/>
            <person name="Gram L."/>
            <person name="Overmann J."/>
            <person name="Freese H.M."/>
        </authorList>
    </citation>
    <scope>NUCLEOTIDE SEQUENCE [LARGE SCALE GENOMIC DNA]</scope>
    <source>
        <strain evidence="2 3">P36</strain>
    </source>
</reference>
<reference evidence="2 3" key="3">
    <citation type="journal article" date="2017" name="Int. J. Syst. Evol. Microbiol.">
        <title>Adaptation of Surface-Associated Bacteria to the Open Ocean: A Genomically Distinct Subpopulation of Phaeobacter gallaeciensis Colonizes Pacific Mesozooplankton.</title>
        <authorList>
            <person name="Freese H.M."/>
            <person name="Methner A."/>
            <person name="Overmann J."/>
        </authorList>
    </citation>
    <scope>NUCLEOTIDE SEQUENCE [LARGE SCALE GENOMIC DNA]</scope>
    <source>
        <strain evidence="2 3">P36</strain>
    </source>
</reference>
<gene>
    <name evidence="2" type="ORF">PhaeoP36_01321</name>
</gene>